<dbReference type="RefSeq" id="WP_183628439.1">
    <property type="nucleotide sequence ID" value="NZ_JACIDX010000021.1"/>
</dbReference>
<dbReference type="EMBL" id="JACIDX010000021">
    <property type="protein sequence ID" value="MBB3957285.1"/>
    <property type="molecule type" value="Genomic_DNA"/>
</dbReference>
<comment type="caution">
    <text evidence="2">The sequence shown here is derived from an EMBL/GenBank/DDBJ whole genome shotgun (WGS) entry which is preliminary data.</text>
</comment>
<accession>A0A7W6CKR7</accession>
<evidence type="ECO:0000313" key="3">
    <source>
        <dbReference type="Proteomes" id="UP000548867"/>
    </source>
</evidence>
<evidence type="ECO:0008006" key="4">
    <source>
        <dbReference type="Google" id="ProtNLM"/>
    </source>
</evidence>
<name>A0A7W6CKR7_9SPHN</name>
<keyword evidence="3" id="KW-1185">Reference proteome</keyword>
<gene>
    <name evidence="2" type="ORF">GGR38_004259</name>
</gene>
<dbReference type="AlphaFoldDB" id="A0A7W6CKR7"/>
<organism evidence="2 3">
    <name type="scientific">Novosphingobium sediminicola</name>
    <dbReference type="NCBI Taxonomy" id="563162"/>
    <lineage>
        <taxon>Bacteria</taxon>
        <taxon>Pseudomonadati</taxon>
        <taxon>Pseudomonadota</taxon>
        <taxon>Alphaproteobacteria</taxon>
        <taxon>Sphingomonadales</taxon>
        <taxon>Sphingomonadaceae</taxon>
        <taxon>Novosphingobium</taxon>
    </lineage>
</organism>
<dbReference type="Gene3D" id="3.20.20.190">
    <property type="entry name" value="Phosphatidylinositol (PI) phosphodiesterase"/>
    <property type="match status" value="1"/>
</dbReference>
<evidence type="ECO:0000256" key="1">
    <source>
        <dbReference type="SAM" id="SignalP"/>
    </source>
</evidence>
<protein>
    <recommendedName>
        <fullName evidence="4">Calcium-dependent phosphoinositide phospholipase C</fullName>
    </recommendedName>
</protein>
<dbReference type="InterPro" id="IPR017946">
    <property type="entry name" value="PLC-like_Pdiesterase_TIM-brl"/>
</dbReference>
<dbReference type="Pfam" id="PF16670">
    <property type="entry name" value="PI-PLC-C1"/>
    <property type="match status" value="1"/>
</dbReference>
<dbReference type="InterPro" id="IPR032075">
    <property type="entry name" value="PI-PLC-C1"/>
</dbReference>
<feature type="chain" id="PRO_5031461540" description="Calcium-dependent phosphoinositide phospholipase C" evidence="1">
    <location>
        <begin position="24"/>
        <end position="399"/>
    </location>
</feature>
<feature type="signal peptide" evidence="1">
    <location>
        <begin position="1"/>
        <end position="23"/>
    </location>
</feature>
<proteinExistence type="predicted"/>
<evidence type="ECO:0000313" key="2">
    <source>
        <dbReference type="EMBL" id="MBB3957285.1"/>
    </source>
</evidence>
<dbReference type="GO" id="GO:0006629">
    <property type="term" value="P:lipid metabolic process"/>
    <property type="evidence" value="ECO:0007669"/>
    <property type="project" value="InterPro"/>
</dbReference>
<keyword evidence="1" id="KW-0732">Signal</keyword>
<sequence length="399" mass="43508">MKLKLLRNGGAMALAMVAMAAHAQRGDDLKLNQIQIVGTHNSYSQGVDPQIMAMADAIIGPRMSQMAARMPPAARAQYKEYHPNEVSMTEALNYRYGTLSEQLDAGMRSLELDLNRDPDGARFLRPAAYEAAKAKGIAEGQLLPHDKTGLDQPGLKVMHIVDFDVRSSCNLFTACLAELRRWSDAHPNHEPIFILLEAKSDPVPIFPGSKPPLPFTAQAFDEMDADLFKVIGRERIVTPDKVRGAYPTLEAGVKAGNWPSLKDARGKFVFLLLTALDTNGLSGYVGGHPNLEGRAAFLESKPGQSYGAFLLMDNATMRAKEIPELVRQGYLVRARADIETWEAKANDMGRARQAFASGAQIVSTDFYKPGNAYGTDYIVKLPGGGAMRCNPVNAGKACR</sequence>
<reference evidence="2 3" key="1">
    <citation type="submission" date="2020-08" db="EMBL/GenBank/DDBJ databases">
        <title>Genomic Encyclopedia of Type Strains, Phase IV (KMG-IV): sequencing the most valuable type-strain genomes for metagenomic binning, comparative biology and taxonomic classification.</title>
        <authorList>
            <person name="Goeker M."/>
        </authorList>
    </citation>
    <scope>NUCLEOTIDE SEQUENCE [LARGE SCALE GENOMIC DNA]</scope>
    <source>
        <strain evidence="2 3">DSM 27057</strain>
    </source>
</reference>
<dbReference type="Proteomes" id="UP000548867">
    <property type="component" value="Unassembled WGS sequence"/>
</dbReference>
<dbReference type="CDD" id="cd08589">
    <property type="entry name" value="PI-PLCc_SaPLC1_like"/>
    <property type="match status" value="1"/>
</dbReference>
<dbReference type="SUPFAM" id="SSF51695">
    <property type="entry name" value="PLC-like phosphodiesterases"/>
    <property type="match status" value="1"/>
</dbReference>
<dbReference type="GO" id="GO:0008081">
    <property type="term" value="F:phosphoric diester hydrolase activity"/>
    <property type="evidence" value="ECO:0007669"/>
    <property type="project" value="InterPro"/>
</dbReference>